<keyword evidence="5 8" id="KW-1133">Transmembrane helix</keyword>
<reference evidence="10 11" key="1">
    <citation type="journal article" date="2014" name="Genome Announc.">
        <title>Draft Genome Sequence of Fervidicella metallireducens Strain AeBT, an Iron-Reducing Thermoanaerobe from the Great Artesian Basin.</title>
        <authorList>
            <person name="Patel B.K."/>
        </authorList>
    </citation>
    <scope>NUCLEOTIDE SEQUENCE [LARGE SCALE GENOMIC DNA]</scope>
    <source>
        <strain evidence="10 11">AeB</strain>
    </source>
</reference>
<feature type="domain" description="V-ATPase proteolipid subunit C-like" evidence="9">
    <location>
        <begin position="22"/>
        <end position="81"/>
    </location>
</feature>
<dbReference type="PANTHER" id="PTHR10263">
    <property type="entry name" value="V-TYPE PROTON ATPASE PROTEOLIPID SUBUNIT"/>
    <property type="match status" value="1"/>
</dbReference>
<dbReference type="EC" id="3.6.3.14" evidence="10"/>
<feature type="transmembrane region" description="Helical" evidence="8">
    <location>
        <begin position="99"/>
        <end position="121"/>
    </location>
</feature>
<feature type="transmembrane region" description="Helical" evidence="8">
    <location>
        <begin position="141"/>
        <end position="164"/>
    </location>
</feature>
<dbReference type="OrthoDB" id="384481at2"/>
<dbReference type="Proteomes" id="UP000019681">
    <property type="component" value="Unassembled WGS sequence"/>
</dbReference>
<dbReference type="RefSeq" id="WP_035379921.1">
    <property type="nucleotide sequence ID" value="NZ_AZQP01000023.1"/>
</dbReference>
<dbReference type="AlphaFoldDB" id="A0A017RVA4"/>
<dbReference type="EMBL" id="AZQP01000023">
    <property type="protein sequence ID" value="EYE88354.1"/>
    <property type="molecule type" value="Genomic_DNA"/>
</dbReference>
<dbReference type="InterPro" id="IPR002379">
    <property type="entry name" value="ATPase_proteolipid_c-like_dom"/>
</dbReference>
<evidence type="ECO:0000313" key="10">
    <source>
        <dbReference type="EMBL" id="EYE88354.1"/>
    </source>
</evidence>
<dbReference type="GO" id="GO:0046961">
    <property type="term" value="F:proton-transporting ATPase activity, rotational mechanism"/>
    <property type="evidence" value="ECO:0007669"/>
    <property type="project" value="InterPro"/>
</dbReference>
<name>A0A017RVA4_9CLOT</name>
<dbReference type="GO" id="GO:0033179">
    <property type="term" value="C:proton-transporting V-type ATPase, V0 domain"/>
    <property type="evidence" value="ECO:0007669"/>
    <property type="project" value="InterPro"/>
</dbReference>
<organism evidence="10 11">
    <name type="scientific">Fervidicella metallireducens AeB</name>
    <dbReference type="NCBI Taxonomy" id="1403537"/>
    <lineage>
        <taxon>Bacteria</taxon>
        <taxon>Bacillati</taxon>
        <taxon>Bacillota</taxon>
        <taxon>Clostridia</taxon>
        <taxon>Eubacteriales</taxon>
        <taxon>Clostridiaceae</taxon>
        <taxon>Fervidicella</taxon>
    </lineage>
</organism>
<dbReference type="CDD" id="cd18179">
    <property type="entry name" value="ATP-synt_Vo_Ao_c_NTPK_rpt1"/>
    <property type="match status" value="1"/>
</dbReference>
<keyword evidence="7 8" id="KW-0472">Membrane</keyword>
<dbReference type="Gene3D" id="1.20.120.610">
    <property type="entry name" value="lithium bound rotor ring of v- atpase"/>
    <property type="match status" value="1"/>
</dbReference>
<keyword evidence="10" id="KW-0378">Hydrolase</keyword>
<evidence type="ECO:0000313" key="11">
    <source>
        <dbReference type="Proteomes" id="UP000019681"/>
    </source>
</evidence>
<evidence type="ECO:0000256" key="7">
    <source>
        <dbReference type="ARBA" id="ARBA00023136"/>
    </source>
</evidence>
<comment type="similarity">
    <text evidence="2 8">Belongs to the V-ATPase proteolipid subunit family.</text>
</comment>
<comment type="subcellular location">
    <subcellularLocation>
        <location evidence="1">Membrane</location>
        <topology evidence="1">Multi-pass membrane protein</topology>
    </subcellularLocation>
</comment>
<keyword evidence="3 8" id="KW-0813">Transport</keyword>
<comment type="caution">
    <text evidence="10">The sequence shown here is derived from an EMBL/GenBank/DDBJ whole genome shotgun (WGS) entry which is preliminary data.</text>
</comment>
<dbReference type="GO" id="GO:0016787">
    <property type="term" value="F:hydrolase activity"/>
    <property type="evidence" value="ECO:0007669"/>
    <property type="project" value="UniProtKB-KW"/>
</dbReference>
<keyword evidence="11" id="KW-1185">Reference proteome</keyword>
<evidence type="ECO:0000256" key="2">
    <source>
        <dbReference type="ARBA" id="ARBA00007296"/>
    </source>
</evidence>
<proteinExistence type="inferred from homology"/>
<keyword evidence="4 8" id="KW-0812">Transmembrane</keyword>
<evidence type="ECO:0000256" key="6">
    <source>
        <dbReference type="ARBA" id="ARBA00023065"/>
    </source>
</evidence>
<keyword evidence="6 8" id="KW-0406">Ion transport</keyword>
<sequence length="167" mass="17370">MDVKITFIDFLTKFGGPIMAILGAALAALFAGIGSARGVGIVGESASGLIAEDPEKFGKSLILQVLPGTQGFYGFITALIILQRIGLFSGNMNIPLEKGFLLLAAALPMAFVGYSSAIAQGKAAAAGIQILAKKPEKFFNGVIYAVMVETYAVIALITSIIMIVKVV</sequence>
<dbReference type="FunFam" id="1.20.120.610:FF:000005">
    <property type="entry name" value="V-type sodium ATPase subunit K"/>
    <property type="match status" value="1"/>
</dbReference>
<evidence type="ECO:0000256" key="5">
    <source>
        <dbReference type="ARBA" id="ARBA00022989"/>
    </source>
</evidence>
<dbReference type="SUPFAM" id="SSF81333">
    <property type="entry name" value="F1F0 ATP synthase subunit C"/>
    <property type="match status" value="2"/>
</dbReference>
<dbReference type="InterPro" id="IPR000245">
    <property type="entry name" value="ATPase_proteolipid_csu"/>
</dbReference>
<evidence type="ECO:0000256" key="3">
    <source>
        <dbReference type="ARBA" id="ARBA00022448"/>
    </source>
</evidence>
<evidence type="ECO:0000259" key="9">
    <source>
        <dbReference type="Pfam" id="PF00137"/>
    </source>
</evidence>
<dbReference type="Pfam" id="PF00137">
    <property type="entry name" value="ATP-synt_C"/>
    <property type="match status" value="2"/>
</dbReference>
<feature type="transmembrane region" description="Helical" evidence="8">
    <location>
        <begin position="62"/>
        <end position="87"/>
    </location>
</feature>
<dbReference type="NCBIfam" id="NF005124">
    <property type="entry name" value="PRK06558.1"/>
    <property type="match status" value="1"/>
</dbReference>
<protein>
    <submittedName>
        <fullName evidence="10">V-type ATP synthase subunit K</fullName>
        <ecNumber evidence="10">3.6.3.14</ecNumber>
    </submittedName>
</protein>
<evidence type="ECO:0000256" key="8">
    <source>
        <dbReference type="RuleBase" id="RU363060"/>
    </source>
</evidence>
<dbReference type="InterPro" id="IPR035921">
    <property type="entry name" value="F/V-ATP_Csub_sf"/>
</dbReference>
<evidence type="ECO:0000256" key="4">
    <source>
        <dbReference type="ARBA" id="ARBA00022692"/>
    </source>
</evidence>
<feature type="domain" description="V-ATPase proteolipid subunit C-like" evidence="9">
    <location>
        <begin position="103"/>
        <end position="162"/>
    </location>
</feature>
<accession>A0A017RVA4</accession>
<evidence type="ECO:0000256" key="1">
    <source>
        <dbReference type="ARBA" id="ARBA00004141"/>
    </source>
</evidence>
<dbReference type="STRING" id="1403537.Q428_08580"/>
<gene>
    <name evidence="10" type="ORF">Q428_08580</name>
</gene>
<dbReference type="PRINTS" id="PR00122">
    <property type="entry name" value="VACATPASE"/>
</dbReference>